<dbReference type="EMBL" id="UHFX01000003">
    <property type="protein sequence ID" value="SUO03193.1"/>
    <property type="molecule type" value="Genomic_DNA"/>
</dbReference>
<dbReference type="Proteomes" id="UP000255523">
    <property type="component" value="Unassembled WGS sequence"/>
</dbReference>
<keyword evidence="2" id="KW-1185">Reference proteome</keyword>
<gene>
    <name evidence="1" type="ORF">NCTC11087_00045</name>
</gene>
<evidence type="ECO:0000313" key="2">
    <source>
        <dbReference type="Proteomes" id="UP000255523"/>
    </source>
</evidence>
<name>A0A380LIV9_9FIRM</name>
<reference evidence="1 2" key="1">
    <citation type="submission" date="2018-06" db="EMBL/GenBank/DDBJ databases">
        <authorList>
            <consortium name="Pathogen Informatics"/>
            <person name="Doyle S."/>
        </authorList>
    </citation>
    <scope>NUCLEOTIDE SEQUENCE [LARGE SCALE GENOMIC DNA]</scope>
    <source>
        <strain evidence="1 2">NCTC11087</strain>
    </source>
</reference>
<proteinExistence type="predicted"/>
<sequence length="228" mass="26432">MALKSLKKTLVYSGESSRDLIESMIEDQAIFSKSNGSTIMEDYILKGLLTENTTIANWISSMYTLHWSTGKIISAVFEYNSAGVNWGTKGLQLLPIIEFAIREQDFARKCKVDEKDMFYVFDQLNSIRAKFLDLEQESLDLESKAKFKEAQNYVKRLIEKSKSNYASVPFVDYYKLIKLYWVELCNWTIPFRMLSCISDMQTGWRDDVESRCELVELLKALAKSWPID</sequence>
<dbReference type="GeneID" id="77461048"/>
<dbReference type="AlphaFoldDB" id="A0A380LIV9"/>
<evidence type="ECO:0000313" key="1">
    <source>
        <dbReference type="EMBL" id="SUO03193.1"/>
    </source>
</evidence>
<organism evidence="1 2">
    <name type="scientific">Faecalicoccus pleomorphus</name>
    <dbReference type="NCBI Taxonomy" id="1323"/>
    <lineage>
        <taxon>Bacteria</taxon>
        <taxon>Bacillati</taxon>
        <taxon>Bacillota</taxon>
        <taxon>Erysipelotrichia</taxon>
        <taxon>Erysipelotrichales</taxon>
        <taxon>Erysipelotrichaceae</taxon>
        <taxon>Faecalicoccus</taxon>
    </lineage>
</organism>
<protein>
    <submittedName>
        <fullName evidence="1">Uncharacterized protein</fullName>
    </submittedName>
</protein>
<accession>A0A380LIV9</accession>
<dbReference type="RefSeq" id="WP_022790596.1">
    <property type="nucleotide sequence ID" value="NZ_UHFX01000003.1"/>
</dbReference>